<dbReference type="InParanoid" id="T0R2B6"/>
<accession>T0R2B6</accession>
<feature type="region of interest" description="Disordered" evidence="1">
    <location>
        <begin position="163"/>
        <end position="188"/>
    </location>
</feature>
<evidence type="ECO:0000256" key="1">
    <source>
        <dbReference type="SAM" id="MobiDB-lite"/>
    </source>
</evidence>
<dbReference type="RefSeq" id="XP_008620383.1">
    <property type="nucleotide sequence ID" value="XM_008622161.1"/>
</dbReference>
<dbReference type="OrthoDB" id="62765at2759"/>
<keyword evidence="3" id="KW-1185">Reference proteome</keyword>
<dbReference type="OMA" id="QFCESMA"/>
<reference evidence="2 3" key="1">
    <citation type="submission" date="2012-04" db="EMBL/GenBank/DDBJ databases">
        <title>The Genome Sequence of Saprolegnia declina VS20.</title>
        <authorList>
            <consortium name="The Broad Institute Genome Sequencing Platform"/>
            <person name="Russ C."/>
            <person name="Nusbaum C."/>
            <person name="Tyler B."/>
            <person name="van West P."/>
            <person name="Dieguez-Uribeondo J."/>
            <person name="de Bruijn I."/>
            <person name="Tripathy S."/>
            <person name="Jiang R."/>
            <person name="Young S.K."/>
            <person name="Zeng Q."/>
            <person name="Gargeya S."/>
            <person name="Fitzgerald M."/>
            <person name="Haas B."/>
            <person name="Abouelleil A."/>
            <person name="Alvarado L."/>
            <person name="Arachchi H.M."/>
            <person name="Berlin A."/>
            <person name="Chapman S.B."/>
            <person name="Goldberg J."/>
            <person name="Griggs A."/>
            <person name="Gujja S."/>
            <person name="Hansen M."/>
            <person name="Howarth C."/>
            <person name="Imamovic A."/>
            <person name="Larimer J."/>
            <person name="McCowen C."/>
            <person name="Montmayeur A."/>
            <person name="Murphy C."/>
            <person name="Neiman D."/>
            <person name="Pearson M."/>
            <person name="Priest M."/>
            <person name="Roberts A."/>
            <person name="Saif S."/>
            <person name="Shea T."/>
            <person name="Sisk P."/>
            <person name="Sykes S."/>
            <person name="Wortman J."/>
            <person name="Nusbaum C."/>
            <person name="Birren B."/>
        </authorList>
    </citation>
    <scope>NUCLEOTIDE SEQUENCE [LARGE SCALE GENOMIC DNA]</scope>
    <source>
        <strain evidence="2 3">VS20</strain>
    </source>
</reference>
<organism evidence="2 3">
    <name type="scientific">Saprolegnia diclina (strain VS20)</name>
    <dbReference type="NCBI Taxonomy" id="1156394"/>
    <lineage>
        <taxon>Eukaryota</taxon>
        <taxon>Sar</taxon>
        <taxon>Stramenopiles</taxon>
        <taxon>Oomycota</taxon>
        <taxon>Saprolegniomycetes</taxon>
        <taxon>Saprolegniales</taxon>
        <taxon>Saprolegniaceae</taxon>
        <taxon>Saprolegnia</taxon>
    </lineage>
</organism>
<dbReference type="VEuPathDB" id="FungiDB:SDRG_15973"/>
<protein>
    <submittedName>
        <fullName evidence="2">Uncharacterized protein</fullName>
    </submittedName>
</protein>
<dbReference type="GeneID" id="19956700"/>
<dbReference type="AlphaFoldDB" id="T0R2B6"/>
<dbReference type="Proteomes" id="UP000030762">
    <property type="component" value="Unassembled WGS sequence"/>
</dbReference>
<dbReference type="EMBL" id="JH767239">
    <property type="protein sequence ID" value="EQC26168.1"/>
    <property type="molecule type" value="Genomic_DNA"/>
</dbReference>
<proteinExistence type="predicted"/>
<gene>
    <name evidence="2" type="ORF">SDRG_15973</name>
</gene>
<evidence type="ECO:0000313" key="2">
    <source>
        <dbReference type="EMBL" id="EQC26168.1"/>
    </source>
</evidence>
<name>T0R2B6_SAPDV</name>
<evidence type="ECO:0000313" key="3">
    <source>
        <dbReference type="Proteomes" id="UP000030762"/>
    </source>
</evidence>
<feature type="compositionally biased region" description="Polar residues" evidence="1">
    <location>
        <begin position="170"/>
        <end position="180"/>
    </location>
</feature>
<sequence>MSSASQQQPTGEARRNFLAGTKSMDARDAAIDFVMQFCESMARDFYPPASIERIFGVVMPTTEPPSSPGPMSMDEYMATIPSTMKAMSTGKIVFNVWVGLRKHDLFKEDDMVLALWKGMLPAYFMDCVLKKYHAGSGSYYEAELLQRGFRAIEWDVEVHEILTKDPNPPASQWQATPTSETDPRAEKGPLGLLVNGSTLSPCVVTMNTMFEKCPIAHAVGIPLYVRKCFGESKKASCYIISRMMSDPKIGVASIPWTYGGACGPAPPVLVGRSDGVAFTKDDWAALDDFEMTMLDDGPRSVTRADFVAFARSRTDSKAGIILEALFPKGRAVVISGLQSSTELNGLRGVVTGNYTNGRIGVTIAGRTAAVAVAPTKLQSVP</sequence>